<dbReference type="Pfam" id="PF02381">
    <property type="entry name" value="MraZ"/>
    <property type="match status" value="2"/>
</dbReference>
<dbReference type="PROSITE" id="PS51740">
    <property type="entry name" value="SPOVT_ABRB"/>
    <property type="match status" value="2"/>
</dbReference>
<dbReference type="GO" id="GO:0051301">
    <property type="term" value="P:cell division"/>
    <property type="evidence" value="ECO:0007669"/>
    <property type="project" value="UniProtKB-KW"/>
</dbReference>
<evidence type="ECO:0000256" key="6">
    <source>
        <dbReference type="ARBA" id="ARBA00023163"/>
    </source>
</evidence>
<dbReference type="GO" id="GO:2000143">
    <property type="term" value="P:negative regulation of DNA-templated transcription initiation"/>
    <property type="evidence" value="ECO:0007669"/>
    <property type="project" value="TreeGrafter"/>
</dbReference>
<dbReference type="Proteomes" id="UP000229371">
    <property type="component" value="Unassembled WGS sequence"/>
</dbReference>
<comment type="similarity">
    <text evidence="7">Belongs to the MraZ family.</text>
</comment>
<sequence length="143" mass="16766">MFLGEYNYKIDEKKRLAIPVRFRKLLSKKAVITRGLDNCLFLYPIDEWQKLAEKLSKLPLSQADARGFVRLMLAGAMEVDFDGLGRILIPDYLKNYAFLKKQVVIAGLYNRVEIWDEDKWQEYQKKTEMEVGDMAERLKELGI</sequence>
<evidence type="ECO:0000256" key="5">
    <source>
        <dbReference type="ARBA" id="ARBA00023125"/>
    </source>
</evidence>
<feature type="domain" description="SpoVT-AbrB" evidence="8">
    <location>
        <begin position="5"/>
        <end position="47"/>
    </location>
</feature>
<dbReference type="Gene3D" id="3.40.1550.20">
    <property type="entry name" value="Transcriptional regulator MraZ domain"/>
    <property type="match status" value="1"/>
</dbReference>
<evidence type="ECO:0000256" key="3">
    <source>
        <dbReference type="ARBA" id="ARBA00022737"/>
    </source>
</evidence>
<dbReference type="PANTHER" id="PTHR34701:SF1">
    <property type="entry name" value="TRANSCRIPTIONAL REGULATOR MRAZ"/>
    <property type="match status" value="1"/>
</dbReference>
<dbReference type="InterPro" id="IPR020603">
    <property type="entry name" value="MraZ_dom"/>
</dbReference>
<dbReference type="PANTHER" id="PTHR34701">
    <property type="entry name" value="TRANSCRIPTIONAL REGULATOR MRAZ"/>
    <property type="match status" value="1"/>
</dbReference>
<dbReference type="AlphaFoldDB" id="A0A2M7RMP5"/>
<dbReference type="InterPro" id="IPR037914">
    <property type="entry name" value="SpoVT-AbrB_sf"/>
</dbReference>
<proteinExistence type="inferred from homology"/>
<keyword evidence="3" id="KW-0677">Repeat</keyword>
<dbReference type="CDD" id="cd16321">
    <property type="entry name" value="MraZ_C"/>
    <property type="match status" value="1"/>
</dbReference>
<keyword evidence="9" id="KW-0132">Cell division</keyword>
<keyword evidence="4 7" id="KW-0805">Transcription regulation</keyword>
<dbReference type="GO" id="GO:0003700">
    <property type="term" value="F:DNA-binding transcription factor activity"/>
    <property type="evidence" value="ECO:0007669"/>
    <property type="project" value="UniProtKB-UniRule"/>
</dbReference>
<evidence type="ECO:0000313" key="9">
    <source>
        <dbReference type="EMBL" id="PIZ00694.1"/>
    </source>
</evidence>
<evidence type="ECO:0000259" key="8">
    <source>
        <dbReference type="PROSITE" id="PS51740"/>
    </source>
</evidence>
<dbReference type="GO" id="GO:0000976">
    <property type="term" value="F:transcription cis-regulatory region binding"/>
    <property type="evidence" value="ECO:0007669"/>
    <property type="project" value="TreeGrafter"/>
</dbReference>
<comment type="caution">
    <text evidence="9">The sequence shown here is derived from an EMBL/GenBank/DDBJ whole genome shotgun (WGS) entry which is preliminary data.</text>
</comment>
<protein>
    <recommendedName>
        <fullName evidence="1 7">Transcriptional regulator MraZ</fullName>
    </recommendedName>
</protein>
<comment type="subunit">
    <text evidence="7">Forms oligomers.</text>
</comment>
<dbReference type="CDD" id="cd16320">
    <property type="entry name" value="MraZ_N"/>
    <property type="match status" value="1"/>
</dbReference>
<keyword evidence="9" id="KW-0131">Cell cycle</keyword>
<keyword evidence="2 7" id="KW-0963">Cytoplasm</keyword>
<keyword evidence="5 7" id="KW-0238">DNA-binding</keyword>
<dbReference type="InterPro" id="IPR035642">
    <property type="entry name" value="MraZ_N"/>
</dbReference>
<name>A0A2M7RMP5_9BACT</name>
<dbReference type="HAMAP" id="MF_01008">
    <property type="entry name" value="MraZ"/>
    <property type="match status" value="1"/>
</dbReference>
<evidence type="ECO:0000256" key="7">
    <source>
        <dbReference type="HAMAP-Rule" id="MF_01008"/>
    </source>
</evidence>
<evidence type="ECO:0000256" key="2">
    <source>
        <dbReference type="ARBA" id="ARBA00022490"/>
    </source>
</evidence>
<comment type="subcellular location">
    <subcellularLocation>
        <location evidence="7">Cytoplasm</location>
        <location evidence="7">Nucleoid</location>
    </subcellularLocation>
</comment>
<keyword evidence="6 7" id="KW-0804">Transcription</keyword>
<feature type="domain" description="SpoVT-AbrB" evidence="8">
    <location>
        <begin position="76"/>
        <end position="119"/>
    </location>
</feature>
<evidence type="ECO:0000256" key="4">
    <source>
        <dbReference type="ARBA" id="ARBA00023015"/>
    </source>
</evidence>
<reference evidence="10" key="1">
    <citation type="submission" date="2017-09" db="EMBL/GenBank/DDBJ databases">
        <title>Depth-based differentiation of microbial function through sediment-hosted aquifers and enrichment of novel symbionts in the deep terrestrial subsurface.</title>
        <authorList>
            <person name="Probst A.J."/>
            <person name="Ladd B."/>
            <person name="Jarett J.K."/>
            <person name="Geller-Mcgrath D.E."/>
            <person name="Sieber C.M.K."/>
            <person name="Emerson J.B."/>
            <person name="Anantharaman K."/>
            <person name="Thomas B.C."/>
            <person name="Malmstrom R."/>
            <person name="Stieglmeier M."/>
            <person name="Klingl A."/>
            <person name="Woyke T."/>
            <person name="Ryan C.M."/>
            <person name="Banfield J.F."/>
        </authorList>
    </citation>
    <scope>NUCLEOTIDE SEQUENCE [LARGE SCALE GENOMIC DNA]</scope>
</reference>
<dbReference type="EMBL" id="PFMI01000050">
    <property type="protein sequence ID" value="PIZ00694.1"/>
    <property type="molecule type" value="Genomic_DNA"/>
</dbReference>
<organism evidence="9 10">
    <name type="scientific">bacterium (Candidatus Gribaldobacteria) CG_4_10_14_0_8_um_filter_33_9</name>
    <dbReference type="NCBI Taxonomy" id="2014266"/>
    <lineage>
        <taxon>Bacteria</taxon>
        <taxon>Candidatus Gribaldobacteria</taxon>
    </lineage>
</organism>
<gene>
    <name evidence="7" type="primary">mraZ</name>
    <name evidence="9" type="ORF">COY61_01930</name>
</gene>
<dbReference type="InterPro" id="IPR038619">
    <property type="entry name" value="MraZ_sf"/>
</dbReference>
<dbReference type="GO" id="GO:0005737">
    <property type="term" value="C:cytoplasm"/>
    <property type="evidence" value="ECO:0007669"/>
    <property type="project" value="UniProtKB-UniRule"/>
</dbReference>
<dbReference type="InterPro" id="IPR007159">
    <property type="entry name" value="SpoVT-AbrB_dom"/>
</dbReference>
<evidence type="ECO:0000313" key="10">
    <source>
        <dbReference type="Proteomes" id="UP000229371"/>
    </source>
</evidence>
<dbReference type="InterPro" id="IPR003444">
    <property type="entry name" value="MraZ"/>
</dbReference>
<dbReference type="InterPro" id="IPR035644">
    <property type="entry name" value="MraZ_C"/>
</dbReference>
<evidence type="ECO:0000256" key="1">
    <source>
        <dbReference type="ARBA" id="ARBA00013860"/>
    </source>
</evidence>
<dbReference type="GO" id="GO:0009295">
    <property type="term" value="C:nucleoid"/>
    <property type="evidence" value="ECO:0007669"/>
    <property type="project" value="UniProtKB-SubCell"/>
</dbReference>
<dbReference type="NCBIfam" id="TIGR00242">
    <property type="entry name" value="division/cell wall cluster transcriptional repressor MraZ"/>
    <property type="match status" value="1"/>
</dbReference>
<accession>A0A2M7RMP5</accession>
<dbReference type="SUPFAM" id="SSF89447">
    <property type="entry name" value="AbrB/MazE/MraZ-like"/>
    <property type="match status" value="1"/>
</dbReference>